<protein>
    <recommendedName>
        <fullName evidence="3">F-box domain-containing protein</fullName>
    </recommendedName>
</protein>
<keyword evidence="2" id="KW-1185">Reference proteome</keyword>
<reference evidence="1" key="1">
    <citation type="submission" date="2021-03" db="EMBL/GenBank/DDBJ databases">
        <title>Evolutionary innovations through gain and loss of genes in the ectomycorrhizal Boletales.</title>
        <authorList>
            <person name="Wu G."/>
            <person name="Miyauchi S."/>
            <person name="Morin E."/>
            <person name="Yang Z.-L."/>
            <person name="Xu J."/>
            <person name="Martin F.M."/>
        </authorList>
    </citation>
    <scope>NUCLEOTIDE SEQUENCE</scope>
    <source>
        <strain evidence="1">BR01</strain>
    </source>
</reference>
<dbReference type="Proteomes" id="UP000683000">
    <property type="component" value="Unassembled WGS sequence"/>
</dbReference>
<evidence type="ECO:0000313" key="1">
    <source>
        <dbReference type="EMBL" id="KAG6376585.1"/>
    </source>
</evidence>
<comment type="caution">
    <text evidence="1">The sequence shown here is derived from an EMBL/GenBank/DDBJ whole genome shotgun (WGS) entry which is preliminary data.</text>
</comment>
<proteinExistence type="predicted"/>
<organism evidence="1 2">
    <name type="scientific">Boletus reticuloceps</name>
    <dbReference type="NCBI Taxonomy" id="495285"/>
    <lineage>
        <taxon>Eukaryota</taxon>
        <taxon>Fungi</taxon>
        <taxon>Dikarya</taxon>
        <taxon>Basidiomycota</taxon>
        <taxon>Agaricomycotina</taxon>
        <taxon>Agaricomycetes</taxon>
        <taxon>Agaricomycetidae</taxon>
        <taxon>Boletales</taxon>
        <taxon>Boletineae</taxon>
        <taxon>Boletaceae</taxon>
        <taxon>Boletoideae</taxon>
        <taxon>Boletus</taxon>
    </lineage>
</organism>
<gene>
    <name evidence="1" type="ORF">JVT61DRAFT_1565</name>
</gene>
<dbReference type="AlphaFoldDB" id="A0A8I2YQH0"/>
<name>A0A8I2YQH0_9AGAM</name>
<sequence>MDVDDPLYARLFARPPAYDLVFACLSPRSLIRVAQTCRAASSAVTEFKNRAFNINRHFSRHFTNPIAFRSLQARTNTLVSGSNALQFLDRTFYPESDLDLYTHPGHSFEVAQFLVEVQGYHYVPRESQEKDWKVVTKGDWDGTERRVVPRPNTDHAYPMTSVKAVWTFKKRGVNRERLKVQIIEASSSPLESILGFHSTCVMNFISSDAAYSLYPMATFEQRCTLGMPSARSSVGFFEAIEKYVKRGWRFYFVPTPSIMAHPKRSPFFLEQARWVCDKHTWTLPLNQTGVQQRPLLSPASPPLTSDPVLYNGWRFKRRSGDDSGSYQCHYYPLRTTLFRYNYAIADEALAFTIRDWARQQGLYSHGRIPKEDWVWFDADFPDSFMTVVE</sequence>
<dbReference type="EMBL" id="JAGFBS010000011">
    <property type="protein sequence ID" value="KAG6376585.1"/>
    <property type="molecule type" value="Genomic_DNA"/>
</dbReference>
<evidence type="ECO:0000313" key="2">
    <source>
        <dbReference type="Proteomes" id="UP000683000"/>
    </source>
</evidence>
<dbReference type="OrthoDB" id="3041043at2759"/>
<evidence type="ECO:0008006" key="3">
    <source>
        <dbReference type="Google" id="ProtNLM"/>
    </source>
</evidence>
<dbReference type="CDD" id="cd09917">
    <property type="entry name" value="F-box_SF"/>
    <property type="match status" value="1"/>
</dbReference>
<accession>A0A8I2YQH0</accession>